<dbReference type="AlphaFoldDB" id="A0A4R6UP55"/>
<evidence type="ECO:0000313" key="2">
    <source>
        <dbReference type="EMBL" id="TDQ48751.1"/>
    </source>
</evidence>
<reference evidence="2 3" key="1">
    <citation type="submission" date="2019-03" db="EMBL/GenBank/DDBJ databases">
        <title>Genomic Encyclopedia of Type Strains, Phase IV (KMG-IV): sequencing the most valuable type-strain genomes for metagenomic binning, comparative biology and taxonomic classification.</title>
        <authorList>
            <person name="Goeker M."/>
        </authorList>
    </citation>
    <scope>NUCLEOTIDE SEQUENCE [LARGE SCALE GENOMIC DNA]</scope>
    <source>
        <strain evidence="2 3">DSM 46770</strain>
    </source>
</reference>
<name>A0A4R6UP55_9ACTN</name>
<proteinExistence type="predicted"/>
<dbReference type="EMBL" id="SNYN01000017">
    <property type="protein sequence ID" value="TDQ48751.1"/>
    <property type="molecule type" value="Genomic_DNA"/>
</dbReference>
<evidence type="ECO:0000256" key="1">
    <source>
        <dbReference type="SAM" id="Phobius"/>
    </source>
</evidence>
<organism evidence="2 3">
    <name type="scientific">Actinorugispora endophytica</name>
    <dbReference type="NCBI Taxonomy" id="1605990"/>
    <lineage>
        <taxon>Bacteria</taxon>
        <taxon>Bacillati</taxon>
        <taxon>Actinomycetota</taxon>
        <taxon>Actinomycetes</taxon>
        <taxon>Streptosporangiales</taxon>
        <taxon>Nocardiopsidaceae</taxon>
        <taxon>Actinorugispora</taxon>
    </lineage>
</organism>
<feature type="transmembrane region" description="Helical" evidence="1">
    <location>
        <begin position="20"/>
        <end position="45"/>
    </location>
</feature>
<dbReference type="RefSeq" id="WP_166655489.1">
    <property type="nucleotide sequence ID" value="NZ_SNYN01000017.1"/>
</dbReference>
<keyword evidence="1" id="KW-0812">Transmembrane</keyword>
<sequence length="47" mass="4584">MSQSSASKAGPVSKDLKAIVLVNVVAIVSGILFGVLGIAVFQAGIGA</sequence>
<accession>A0A4R6UP55</accession>
<gene>
    <name evidence="2" type="ORF">EV190_1176</name>
</gene>
<keyword evidence="1" id="KW-0472">Membrane</keyword>
<evidence type="ECO:0000313" key="3">
    <source>
        <dbReference type="Proteomes" id="UP000295281"/>
    </source>
</evidence>
<keyword evidence="3" id="KW-1185">Reference proteome</keyword>
<dbReference type="Proteomes" id="UP000295281">
    <property type="component" value="Unassembled WGS sequence"/>
</dbReference>
<comment type="caution">
    <text evidence="2">The sequence shown here is derived from an EMBL/GenBank/DDBJ whole genome shotgun (WGS) entry which is preliminary data.</text>
</comment>
<keyword evidence="1" id="KW-1133">Transmembrane helix</keyword>
<protein>
    <submittedName>
        <fullName evidence="2">Uncharacterized protein</fullName>
    </submittedName>
</protein>